<reference evidence="2" key="1">
    <citation type="submission" date="2018-05" db="EMBL/GenBank/DDBJ databases">
        <title>Micromonospora globispora sp. nov. and Micromonospora rugosa sp. nov., isolated from marine sediment.</title>
        <authorList>
            <person name="Carro L."/>
            <person name="Aysel V."/>
            <person name="Cetin D."/>
            <person name="Igual J.M."/>
            <person name="Klenk H.-P."/>
            <person name="Trujillo M.E."/>
            <person name="Sahin N."/>
        </authorList>
    </citation>
    <scope>NUCLEOTIDE SEQUENCE [LARGE SCALE GENOMIC DNA]</scope>
    <source>
        <strain evidence="2">S2904</strain>
    </source>
</reference>
<comment type="caution">
    <text evidence="1">The sequence shown here is derived from an EMBL/GenBank/DDBJ whole genome shotgun (WGS) entry which is preliminary data.</text>
</comment>
<dbReference type="RefSeq" id="WP_109943730.1">
    <property type="nucleotide sequence ID" value="NZ_QGGF01000153.1"/>
</dbReference>
<name>A0A317KBT4_9ACTN</name>
<proteinExistence type="predicted"/>
<protein>
    <submittedName>
        <fullName evidence="1">Uncharacterized protein</fullName>
    </submittedName>
</protein>
<dbReference type="Gene3D" id="3.40.50.150">
    <property type="entry name" value="Vaccinia Virus protein VP39"/>
    <property type="match status" value="1"/>
</dbReference>
<dbReference type="AlphaFoldDB" id="A0A317KBT4"/>
<dbReference type="InterPro" id="IPR029063">
    <property type="entry name" value="SAM-dependent_MTases_sf"/>
</dbReference>
<evidence type="ECO:0000313" key="2">
    <source>
        <dbReference type="Proteomes" id="UP000245683"/>
    </source>
</evidence>
<sequence>MQHTRERMLGLTGRPFRGIHTRLLADVAAANLPPGTRILDVGTGPGNIPIEPATTARKSLGNWRSTAFPTVR</sequence>
<dbReference type="Proteomes" id="UP000245683">
    <property type="component" value="Unassembled WGS sequence"/>
</dbReference>
<accession>A0A317KBT4</accession>
<organism evidence="1 2">
    <name type="scientific">Micromonospora globispora</name>
    <dbReference type="NCBI Taxonomy" id="1450148"/>
    <lineage>
        <taxon>Bacteria</taxon>
        <taxon>Bacillati</taxon>
        <taxon>Actinomycetota</taxon>
        <taxon>Actinomycetes</taxon>
        <taxon>Micromonosporales</taxon>
        <taxon>Micromonosporaceae</taxon>
        <taxon>Micromonospora</taxon>
    </lineage>
</organism>
<dbReference type="SUPFAM" id="SSF53335">
    <property type="entry name" value="S-adenosyl-L-methionine-dependent methyltransferases"/>
    <property type="match status" value="1"/>
</dbReference>
<evidence type="ECO:0000313" key="1">
    <source>
        <dbReference type="EMBL" id="PWU50740.1"/>
    </source>
</evidence>
<dbReference type="EMBL" id="QGSV01000104">
    <property type="protein sequence ID" value="PWU50740.1"/>
    <property type="molecule type" value="Genomic_DNA"/>
</dbReference>
<gene>
    <name evidence="1" type="ORF">DLJ46_06355</name>
</gene>
<keyword evidence="2" id="KW-1185">Reference proteome</keyword>
<dbReference type="OrthoDB" id="9810247at2"/>